<dbReference type="PRINTS" id="PR01050">
    <property type="entry name" value="PYRUVTKNASE"/>
</dbReference>
<dbReference type="Gene3D" id="3.20.20.60">
    <property type="entry name" value="Phosphoenolpyruvate-binding domains"/>
    <property type="match status" value="1"/>
</dbReference>
<dbReference type="NCBIfam" id="NF004886">
    <property type="entry name" value="PRK06247.1"/>
    <property type="match status" value="1"/>
</dbReference>
<dbReference type="Gene3D" id="2.40.33.10">
    <property type="entry name" value="PK beta-barrel domain-like"/>
    <property type="match status" value="1"/>
</dbReference>
<dbReference type="Pfam" id="PF02887">
    <property type="entry name" value="PK_C"/>
    <property type="match status" value="1"/>
</dbReference>
<keyword evidence="11 16" id="KW-0670">Pyruvate</keyword>
<comment type="catalytic activity">
    <reaction evidence="13">
        <text>pyruvate + ATP = phosphoenolpyruvate + ADP + H(+)</text>
        <dbReference type="Rhea" id="RHEA:18157"/>
        <dbReference type="ChEBI" id="CHEBI:15361"/>
        <dbReference type="ChEBI" id="CHEBI:15378"/>
        <dbReference type="ChEBI" id="CHEBI:30616"/>
        <dbReference type="ChEBI" id="CHEBI:58702"/>
        <dbReference type="ChEBI" id="CHEBI:456216"/>
        <dbReference type="EC" id="2.7.1.40"/>
    </reaction>
</comment>
<protein>
    <recommendedName>
        <fullName evidence="3 12">Pyruvate kinase</fullName>
        <ecNumber evidence="3 12">2.7.1.40</ecNumber>
    </recommendedName>
</protein>
<evidence type="ECO:0000256" key="9">
    <source>
        <dbReference type="ARBA" id="ARBA00022842"/>
    </source>
</evidence>
<feature type="domain" description="Pyruvate kinase barrel" evidence="14">
    <location>
        <begin position="5"/>
        <end position="322"/>
    </location>
</feature>
<keyword evidence="9 13" id="KW-0460">Magnesium</keyword>
<comment type="similarity">
    <text evidence="2 13">Belongs to the pyruvate kinase family.</text>
</comment>
<evidence type="ECO:0000256" key="1">
    <source>
        <dbReference type="ARBA" id="ARBA00004997"/>
    </source>
</evidence>
<dbReference type="GO" id="GO:0016301">
    <property type="term" value="F:kinase activity"/>
    <property type="evidence" value="ECO:0007669"/>
    <property type="project" value="UniProtKB-KW"/>
</dbReference>
<dbReference type="Gene3D" id="3.40.1380.20">
    <property type="entry name" value="Pyruvate kinase, C-terminal domain"/>
    <property type="match status" value="1"/>
</dbReference>
<dbReference type="InterPro" id="IPR015795">
    <property type="entry name" value="Pyrv_Knase_C"/>
</dbReference>
<dbReference type="InterPro" id="IPR011037">
    <property type="entry name" value="Pyrv_Knase-like_insert_dom_sf"/>
</dbReference>
<keyword evidence="8" id="KW-0067">ATP-binding</keyword>
<dbReference type="SUPFAM" id="SSF52935">
    <property type="entry name" value="PK C-terminal domain-like"/>
    <property type="match status" value="1"/>
</dbReference>
<evidence type="ECO:0000256" key="6">
    <source>
        <dbReference type="ARBA" id="ARBA00022741"/>
    </source>
</evidence>
<dbReference type="GO" id="GO:0000287">
    <property type="term" value="F:magnesium ion binding"/>
    <property type="evidence" value="ECO:0007669"/>
    <property type="project" value="UniProtKB-UniRule"/>
</dbReference>
<keyword evidence="5" id="KW-0479">Metal-binding</keyword>
<comment type="caution">
    <text evidence="16">The sequence shown here is derived from an EMBL/GenBank/DDBJ whole genome shotgun (WGS) entry which is preliminary data.</text>
</comment>
<evidence type="ECO:0000256" key="8">
    <source>
        <dbReference type="ARBA" id="ARBA00022840"/>
    </source>
</evidence>
<keyword evidence="10 13" id="KW-0324">Glycolysis</keyword>
<dbReference type="GO" id="GO:0004743">
    <property type="term" value="F:pyruvate kinase activity"/>
    <property type="evidence" value="ECO:0007669"/>
    <property type="project" value="UniProtKB-UniRule"/>
</dbReference>
<evidence type="ECO:0000256" key="4">
    <source>
        <dbReference type="ARBA" id="ARBA00022679"/>
    </source>
</evidence>
<dbReference type="EMBL" id="VGLS01000808">
    <property type="protein sequence ID" value="MBM3226157.1"/>
    <property type="molecule type" value="Genomic_DNA"/>
</dbReference>
<name>A0A937W3V1_UNCTE</name>
<evidence type="ECO:0000256" key="10">
    <source>
        <dbReference type="ARBA" id="ARBA00023152"/>
    </source>
</evidence>
<evidence type="ECO:0000256" key="13">
    <source>
        <dbReference type="RuleBase" id="RU000504"/>
    </source>
</evidence>
<evidence type="ECO:0000313" key="17">
    <source>
        <dbReference type="Proteomes" id="UP000712673"/>
    </source>
</evidence>
<dbReference type="InterPro" id="IPR040442">
    <property type="entry name" value="Pyrv_kinase-like_dom_sf"/>
</dbReference>
<evidence type="ECO:0000259" key="15">
    <source>
        <dbReference type="Pfam" id="PF02887"/>
    </source>
</evidence>
<evidence type="ECO:0000256" key="11">
    <source>
        <dbReference type="ARBA" id="ARBA00023317"/>
    </source>
</evidence>
<accession>A0A937W3V1</accession>
<dbReference type="SUPFAM" id="SSF51621">
    <property type="entry name" value="Phosphoenolpyruvate/pyruvate domain"/>
    <property type="match status" value="1"/>
</dbReference>
<dbReference type="Proteomes" id="UP000712673">
    <property type="component" value="Unassembled WGS sequence"/>
</dbReference>
<evidence type="ECO:0000256" key="2">
    <source>
        <dbReference type="ARBA" id="ARBA00008663"/>
    </source>
</evidence>
<keyword evidence="6" id="KW-0547">Nucleotide-binding</keyword>
<dbReference type="InterPro" id="IPR036918">
    <property type="entry name" value="Pyrv_Knase_C_sf"/>
</dbReference>
<dbReference type="NCBIfam" id="NF004491">
    <property type="entry name" value="PRK05826.1"/>
    <property type="match status" value="1"/>
</dbReference>
<proteinExistence type="inferred from homology"/>
<dbReference type="AlphaFoldDB" id="A0A937W3V1"/>
<dbReference type="NCBIfam" id="TIGR01064">
    <property type="entry name" value="pyruv_kin"/>
    <property type="match status" value="1"/>
</dbReference>
<dbReference type="NCBIfam" id="NF004978">
    <property type="entry name" value="PRK06354.1"/>
    <property type="match status" value="1"/>
</dbReference>
<dbReference type="InterPro" id="IPR015793">
    <property type="entry name" value="Pyrv_Knase_brl"/>
</dbReference>
<dbReference type="Pfam" id="PF00224">
    <property type="entry name" value="PK"/>
    <property type="match status" value="1"/>
</dbReference>
<dbReference type="EC" id="2.7.1.40" evidence="3 12"/>
<evidence type="ECO:0000256" key="3">
    <source>
        <dbReference type="ARBA" id="ARBA00012142"/>
    </source>
</evidence>
<dbReference type="FunFam" id="2.40.33.10:FF:000001">
    <property type="entry name" value="Pyruvate kinase"/>
    <property type="match status" value="1"/>
</dbReference>
<dbReference type="InterPro" id="IPR001697">
    <property type="entry name" value="Pyr_Knase"/>
</dbReference>
<sequence>MRRHRRVKIVATLGPASQDPQMIYRLFEAGADVFRINMSHADHRALQAAVAAIRRVEHALKRPIGILVDLQGPKLRIGSMIEGGAELRTGSYVRLDLDTIPGDATRLGLPHREVFAVLTPGKLLLLDDGRLRLRITEVASEYAMARVEQGGHLTDRKGVNVPDAVLPVAALSAKDYADLEAALALNVDWIALSFVQRPADVAEAKQLVAGRAGVLAKLEKPAALDQLDAIIALSDALMVARGDLGVELPLEYVPGWQKHIIRAARQAGKPVVVATQMLESMVSSPTPTRAEVSDVATAVFEGADAIMLSAESAAGQYPEEAVAMMDRIARAIEEGPHYRAIIDAQHHAPDATSPDAIVAASRQVAETLHVAAIVSWTSSGSTGLRAARERPSVPIIALTPVQETGRRLALTWGLHCVVTGDAHDFEDMVERACDIALQEGFATVGAAIVVTAGVPLGTPGATNLLRIAQVGRHDTAVHYHAPAEVSEAQVA</sequence>
<evidence type="ECO:0000256" key="12">
    <source>
        <dbReference type="NCBIfam" id="TIGR01064"/>
    </source>
</evidence>
<comment type="pathway">
    <text evidence="1 13">Carbohydrate degradation; glycolysis; pyruvate from D-glyceraldehyde 3-phosphate: step 5/5.</text>
</comment>
<feature type="domain" description="Pyruvate kinase C-terminal" evidence="15">
    <location>
        <begin position="355"/>
        <end position="467"/>
    </location>
</feature>
<dbReference type="GO" id="GO:0030955">
    <property type="term" value="F:potassium ion binding"/>
    <property type="evidence" value="ECO:0007669"/>
    <property type="project" value="UniProtKB-UniRule"/>
</dbReference>
<organism evidence="16 17">
    <name type="scientific">Tectimicrobiota bacterium</name>
    <dbReference type="NCBI Taxonomy" id="2528274"/>
    <lineage>
        <taxon>Bacteria</taxon>
        <taxon>Pseudomonadati</taxon>
        <taxon>Nitrospinota/Tectimicrobiota group</taxon>
        <taxon>Candidatus Tectimicrobiota</taxon>
    </lineage>
</organism>
<evidence type="ECO:0000313" key="16">
    <source>
        <dbReference type="EMBL" id="MBM3226157.1"/>
    </source>
</evidence>
<dbReference type="PANTHER" id="PTHR11817">
    <property type="entry name" value="PYRUVATE KINASE"/>
    <property type="match status" value="1"/>
</dbReference>
<dbReference type="GO" id="GO:0005524">
    <property type="term" value="F:ATP binding"/>
    <property type="evidence" value="ECO:0007669"/>
    <property type="project" value="UniProtKB-KW"/>
</dbReference>
<evidence type="ECO:0000259" key="14">
    <source>
        <dbReference type="Pfam" id="PF00224"/>
    </source>
</evidence>
<dbReference type="InterPro" id="IPR015813">
    <property type="entry name" value="Pyrv/PenolPyrv_kinase-like_dom"/>
</dbReference>
<reference evidence="16" key="1">
    <citation type="submission" date="2019-03" db="EMBL/GenBank/DDBJ databases">
        <title>Lake Tanganyika Metagenome-Assembled Genomes (MAGs).</title>
        <authorList>
            <person name="Tran P."/>
        </authorList>
    </citation>
    <scope>NUCLEOTIDE SEQUENCE</scope>
    <source>
        <strain evidence="16">K_DeepCast_65m_m2_066</strain>
    </source>
</reference>
<dbReference type="InterPro" id="IPR015806">
    <property type="entry name" value="Pyrv_Knase_insert_dom_sf"/>
</dbReference>
<keyword evidence="7 13" id="KW-0418">Kinase</keyword>
<dbReference type="SUPFAM" id="SSF50800">
    <property type="entry name" value="PK beta-barrel domain-like"/>
    <property type="match status" value="1"/>
</dbReference>
<gene>
    <name evidence="16" type="primary">pyk</name>
    <name evidence="16" type="ORF">FJZ47_20510</name>
</gene>
<evidence type="ECO:0000256" key="5">
    <source>
        <dbReference type="ARBA" id="ARBA00022723"/>
    </source>
</evidence>
<keyword evidence="4 13" id="KW-0808">Transferase</keyword>
<evidence type="ECO:0000256" key="7">
    <source>
        <dbReference type="ARBA" id="ARBA00022777"/>
    </source>
</evidence>